<keyword evidence="3" id="KW-1185">Reference proteome</keyword>
<proteinExistence type="predicted"/>
<name>A0A5C6A146_9BACT</name>
<evidence type="ECO:0000313" key="3">
    <source>
        <dbReference type="Proteomes" id="UP000316213"/>
    </source>
</evidence>
<evidence type="ECO:0000256" key="1">
    <source>
        <dbReference type="SAM" id="Phobius"/>
    </source>
</evidence>
<evidence type="ECO:0000313" key="2">
    <source>
        <dbReference type="EMBL" id="TWT93552.1"/>
    </source>
</evidence>
<keyword evidence="1" id="KW-0812">Transmembrane</keyword>
<dbReference type="OrthoDB" id="285058at2"/>
<accession>A0A5C6A146</accession>
<protein>
    <recommendedName>
        <fullName evidence="4">Carboxypeptidase regulatory-like domain-containing protein</fullName>
    </recommendedName>
</protein>
<dbReference type="RefSeq" id="WP_146579379.1">
    <property type="nucleotide sequence ID" value="NZ_SJPM01000009.1"/>
</dbReference>
<keyword evidence="1" id="KW-1133">Transmembrane helix</keyword>
<organism evidence="2 3">
    <name type="scientific">Neorhodopirellula pilleata</name>
    <dbReference type="NCBI Taxonomy" id="2714738"/>
    <lineage>
        <taxon>Bacteria</taxon>
        <taxon>Pseudomonadati</taxon>
        <taxon>Planctomycetota</taxon>
        <taxon>Planctomycetia</taxon>
        <taxon>Pirellulales</taxon>
        <taxon>Pirellulaceae</taxon>
        <taxon>Neorhodopirellula</taxon>
    </lineage>
</organism>
<sequence length="159" mass="17112">MRTESEEPVSSPYRFQASRGVPTLLTLGLILSLVTVTACHREPTRSGLVAINGTVLVDDTPASGVTLTLHPVDNQGVYANGTTDDQGNLVVSTYDLGDGAVSGTYQVSFTWGEFDPVSRSMTDDRLGGRYEVAKDSGIVWEIEPDQTFQAGTIELKSNR</sequence>
<gene>
    <name evidence="2" type="ORF">Pla100_40700</name>
</gene>
<comment type="caution">
    <text evidence="2">The sequence shown here is derived from an EMBL/GenBank/DDBJ whole genome shotgun (WGS) entry which is preliminary data.</text>
</comment>
<evidence type="ECO:0008006" key="4">
    <source>
        <dbReference type="Google" id="ProtNLM"/>
    </source>
</evidence>
<dbReference type="Proteomes" id="UP000316213">
    <property type="component" value="Unassembled WGS sequence"/>
</dbReference>
<dbReference type="AlphaFoldDB" id="A0A5C6A146"/>
<dbReference type="EMBL" id="SJPM01000009">
    <property type="protein sequence ID" value="TWT93552.1"/>
    <property type="molecule type" value="Genomic_DNA"/>
</dbReference>
<feature type="transmembrane region" description="Helical" evidence="1">
    <location>
        <begin position="20"/>
        <end position="39"/>
    </location>
</feature>
<dbReference type="SUPFAM" id="SSF49478">
    <property type="entry name" value="Cna protein B-type domain"/>
    <property type="match status" value="1"/>
</dbReference>
<reference evidence="2 3" key="1">
    <citation type="submission" date="2019-02" db="EMBL/GenBank/DDBJ databases">
        <title>Deep-cultivation of Planctomycetes and their phenomic and genomic characterization uncovers novel biology.</title>
        <authorList>
            <person name="Wiegand S."/>
            <person name="Jogler M."/>
            <person name="Boedeker C."/>
            <person name="Pinto D."/>
            <person name="Vollmers J."/>
            <person name="Rivas-Marin E."/>
            <person name="Kohn T."/>
            <person name="Peeters S.H."/>
            <person name="Heuer A."/>
            <person name="Rast P."/>
            <person name="Oberbeckmann S."/>
            <person name="Bunk B."/>
            <person name="Jeske O."/>
            <person name="Meyerdierks A."/>
            <person name="Storesund J.E."/>
            <person name="Kallscheuer N."/>
            <person name="Luecker S."/>
            <person name="Lage O.M."/>
            <person name="Pohl T."/>
            <person name="Merkel B.J."/>
            <person name="Hornburger P."/>
            <person name="Mueller R.-W."/>
            <person name="Bruemmer F."/>
            <person name="Labrenz M."/>
            <person name="Spormann A.M."/>
            <person name="Op Den Camp H."/>
            <person name="Overmann J."/>
            <person name="Amann R."/>
            <person name="Jetten M.S.M."/>
            <person name="Mascher T."/>
            <person name="Medema M.H."/>
            <person name="Devos D.P."/>
            <person name="Kaster A.-K."/>
            <person name="Ovreas L."/>
            <person name="Rohde M."/>
            <person name="Galperin M.Y."/>
            <person name="Jogler C."/>
        </authorList>
    </citation>
    <scope>NUCLEOTIDE SEQUENCE [LARGE SCALE GENOMIC DNA]</scope>
    <source>
        <strain evidence="2 3">Pla100</strain>
    </source>
</reference>
<keyword evidence="1" id="KW-0472">Membrane</keyword>